<dbReference type="Proteomes" id="UP000624244">
    <property type="component" value="Unassembled WGS sequence"/>
</dbReference>
<feature type="signal peptide" evidence="5">
    <location>
        <begin position="1"/>
        <end position="18"/>
    </location>
</feature>
<dbReference type="SMART" id="SM00236">
    <property type="entry name" value="fCBD"/>
    <property type="match status" value="1"/>
</dbReference>
<keyword evidence="2 5" id="KW-0732">Signal</keyword>
<dbReference type="PROSITE" id="PS51164">
    <property type="entry name" value="CBM1_2"/>
    <property type="match status" value="1"/>
</dbReference>
<dbReference type="PROSITE" id="PS00562">
    <property type="entry name" value="CBM1_1"/>
    <property type="match status" value="1"/>
</dbReference>
<evidence type="ECO:0000256" key="5">
    <source>
        <dbReference type="SAM" id="SignalP"/>
    </source>
</evidence>
<dbReference type="CDD" id="cd09630">
    <property type="entry name" value="CDH_like_cytochrome"/>
    <property type="match status" value="1"/>
</dbReference>
<keyword evidence="3" id="KW-0285">Flavoprotein</keyword>
<dbReference type="PANTHER" id="PTHR47190">
    <property type="entry name" value="DEHYDROGENASE, PUTATIVE-RELATED"/>
    <property type="match status" value="1"/>
</dbReference>
<dbReference type="Pfam" id="PF05199">
    <property type="entry name" value="GMC_oxred_C"/>
    <property type="match status" value="1"/>
</dbReference>
<dbReference type="InterPro" id="IPR007867">
    <property type="entry name" value="GMC_OxRtase_C"/>
</dbReference>
<dbReference type="EMBL" id="WNKQ01000001">
    <property type="protein sequence ID" value="KAF5854169.1"/>
    <property type="molecule type" value="Genomic_DNA"/>
</dbReference>
<proteinExistence type="inferred from homology"/>
<feature type="region of interest" description="Disordered" evidence="4">
    <location>
        <begin position="212"/>
        <end position="237"/>
    </location>
</feature>
<dbReference type="InterPro" id="IPR000254">
    <property type="entry name" value="CBD"/>
</dbReference>
<dbReference type="SUPFAM" id="SSF51905">
    <property type="entry name" value="FAD/NAD(P)-binding domain"/>
    <property type="match status" value="1"/>
</dbReference>
<feature type="chain" id="PRO_5034965318" description="CBM1 domain-containing protein" evidence="5">
    <location>
        <begin position="19"/>
        <end position="908"/>
    </location>
</feature>
<evidence type="ECO:0000256" key="1">
    <source>
        <dbReference type="ARBA" id="ARBA00010790"/>
    </source>
</evidence>
<dbReference type="Gene3D" id="3.30.410.10">
    <property type="entry name" value="Cholesterol Oxidase, domain 2"/>
    <property type="match status" value="1"/>
</dbReference>
<protein>
    <recommendedName>
        <fullName evidence="6">CBM1 domain-containing protein</fullName>
    </recommendedName>
</protein>
<reference evidence="7" key="1">
    <citation type="submission" date="2019-11" db="EMBL/GenBank/DDBJ databases">
        <title>Bipolaris sorokiniana Genome sequencing.</title>
        <authorList>
            <person name="Wang H."/>
        </authorList>
    </citation>
    <scope>NUCLEOTIDE SEQUENCE</scope>
</reference>
<evidence type="ECO:0000259" key="6">
    <source>
        <dbReference type="PROSITE" id="PS51164"/>
    </source>
</evidence>
<dbReference type="Gene3D" id="3.50.50.60">
    <property type="entry name" value="FAD/NAD(P)-binding domain"/>
    <property type="match status" value="1"/>
</dbReference>
<gene>
    <name evidence="7" type="ORF">GGP41_006963</name>
</gene>
<evidence type="ECO:0000313" key="8">
    <source>
        <dbReference type="Proteomes" id="UP000624244"/>
    </source>
</evidence>
<feature type="compositionally biased region" description="Polar residues" evidence="4">
    <location>
        <begin position="219"/>
        <end position="231"/>
    </location>
</feature>
<dbReference type="GO" id="GO:0016614">
    <property type="term" value="F:oxidoreductase activity, acting on CH-OH group of donors"/>
    <property type="evidence" value="ECO:0007669"/>
    <property type="project" value="InterPro"/>
</dbReference>
<feature type="domain" description="CBM1" evidence="6">
    <location>
        <begin position="870"/>
        <end position="906"/>
    </location>
</feature>
<dbReference type="InterPro" id="IPR035971">
    <property type="entry name" value="CBD_sf"/>
</dbReference>
<dbReference type="AlphaFoldDB" id="A0A8H5ZS78"/>
<dbReference type="GO" id="GO:0050660">
    <property type="term" value="F:flavin adenine dinucleotide binding"/>
    <property type="evidence" value="ECO:0007669"/>
    <property type="project" value="InterPro"/>
</dbReference>
<sequence length="908" mass="94472">MARSFFLASALFALRAVAQTSTAFTDEKTGIKFQGVVGDSGYRLGYAIPETPTTDFIAQIQAPITNGGGWAGLSMGQSMTSNVLIVAWPNEGKVLSSFRQIDGYTSPPVVTGNFSMKTIPDGTFVTEKAFSYTFLCSNCLSDDSSLGLVISETLNIMGWAWSDKALTDSTTASAGLNYHDAGFGAFGLKMSDAKSADFAKWAALAVGDAPSGGAPSGGNSTTPAPGGNSTAPAPLPATPISGNSTTIVANETFDYIVAGGGAAGIIAAQRFAEGGASVLLIERGGPSYAFTGDVKTLSWNSSVSMYDVPAYGYYLSDVGSPAYCTDTADMAGCLLGGGTAVNAMMYVRPQERDFDDKWPTGWKWSDVSAAAERLYERNPGQTYGSQDGVRYDDGAFTVLSKFFASQGWKETDFIKNPNNKVDVYGHPTWNIANGMRSGSVRTYLPLAQKLDNFKLMMNTNVVRAVREGSAVSGVEVETADGKRVIYNVKAGGRVVLSAGAMSTPRILFNSGIGPAAQLKTVATGTTGVKLPAEADWIDLPVGAEIKDHPIFTVKFKTSSPLTATDKEPLITPNQTTIDLFAKGSGMLAESGQRLNWWSSVKTSDGSEVFFQGTCNSPEDDTVQMKVYITHGLKSVGSLGINAAGATTFITKPHMTSKVDTEAITLMMDRLINMSKGSNSTLSLIAPTGVTNVTSADLIKSFKSGSHYVGTAKIGTKGEPGVVVDTNTKVYGTDNLFVVDASIHPDLPTGNTQAIIMVAAEAAAARIMKLSGTPSTPVTPGSGNTTTPVPETPASPIVPSTLPTSAPVELPEATPSATPSAPAASAPAATPAPVESTTPSPTQPSKPSNPATPSKPAEAPKPSSPAAGVPGTAGKWERCGGIGHNGPTTCADGWKCVKQNDYYSQCLSG</sequence>
<dbReference type="SUPFAM" id="SSF57180">
    <property type="entry name" value="Cellulose-binding domain"/>
    <property type="match status" value="1"/>
</dbReference>
<dbReference type="Gene3D" id="2.60.40.1210">
    <property type="entry name" value="Cellobiose dehydrogenase, cytochrome domain"/>
    <property type="match status" value="1"/>
</dbReference>
<accession>A0A8H5ZS78</accession>
<comment type="similarity">
    <text evidence="1 3">Belongs to the GMC oxidoreductase family.</text>
</comment>
<dbReference type="GO" id="GO:0005975">
    <property type="term" value="P:carbohydrate metabolic process"/>
    <property type="evidence" value="ECO:0007669"/>
    <property type="project" value="InterPro"/>
</dbReference>
<dbReference type="PROSITE" id="PS00624">
    <property type="entry name" value="GMC_OXRED_2"/>
    <property type="match status" value="1"/>
</dbReference>
<feature type="region of interest" description="Disordered" evidence="4">
    <location>
        <begin position="770"/>
        <end position="883"/>
    </location>
</feature>
<dbReference type="InterPro" id="IPR036188">
    <property type="entry name" value="FAD/NAD-bd_sf"/>
</dbReference>
<organism evidence="7 8">
    <name type="scientific">Cochliobolus sativus</name>
    <name type="common">Common root rot and spot blotch fungus</name>
    <name type="synonym">Bipolaris sorokiniana</name>
    <dbReference type="NCBI Taxonomy" id="45130"/>
    <lineage>
        <taxon>Eukaryota</taxon>
        <taxon>Fungi</taxon>
        <taxon>Dikarya</taxon>
        <taxon>Ascomycota</taxon>
        <taxon>Pezizomycotina</taxon>
        <taxon>Dothideomycetes</taxon>
        <taxon>Pleosporomycetidae</taxon>
        <taxon>Pleosporales</taxon>
        <taxon>Pleosporineae</taxon>
        <taxon>Pleosporaceae</taxon>
        <taxon>Bipolaris</taxon>
    </lineage>
</organism>
<evidence type="ECO:0000313" key="7">
    <source>
        <dbReference type="EMBL" id="KAF5854169.1"/>
    </source>
</evidence>
<dbReference type="GO" id="GO:0005576">
    <property type="term" value="C:extracellular region"/>
    <property type="evidence" value="ECO:0007669"/>
    <property type="project" value="InterPro"/>
</dbReference>
<evidence type="ECO:0000256" key="3">
    <source>
        <dbReference type="RuleBase" id="RU003968"/>
    </source>
</evidence>
<feature type="compositionally biased region" description="Polar residues" evidence="4">
    <location>
        <begin position="771"/>
        <end position="788"/>
    </location>
</feature>
<dbReference type="SUPFAM" id="SSF54373">
    <property type="entry name" value="FAD-linked reductases, C-terminal domain"/>
    <property type="match status" value="1"/>
</dbReference>
<dbReference type="PANTHER" id="PTHR47190:SF4">
    <property type="entry name" value="DEHYDROGENASE, PUTATIVE-RELATED"/>
    <property type="match status" value="1"/>
</dbReference>
<feature type="compositionally biased region" description="Low complexity" evidence="4">
    <location>
        <begin position="810"/>
        <end position="866"/>
    </location>
</feature>
<dbReference type="Pfam" id="PF00732">
    <property type="entry name" value="GMC_oxred_N"/>
    <property type="match status" value="1"/>
</dbReference>
<dbReference type="SUPFAM" id="SSF49344">
    <property type="entry name" value="CBD9-like"/>
    <property type="match status" value="1"/>
</dbReference>
<dbReference type="Pfam" id="PF16010">
    <property type="entry name" value="CDH-cyt"/>
    <property type="match status" value="1"/>
</dbReference>
<dbReference type="InterPro" id="IPR000172">
    <property type="entry name" value="GMC_OxRdtase_N"/>
</dbReference>
<dbReference type="Pfam" id="PF00734">
    <property type="entry name" value="CBM_1"/>
    <property type="match status" value="1"/>
</dbReference>
<keyword evidence="3" id="KW-0274">FAD</keyword>
<comment type="caution">
    <text evidence="7">The sequence shown here is derived from an EMBL/GenBank/DDBJ whole genome shotgun (WGS) entry which is preliminary data.</text>
</comment>
<dbReference type="PROSITE" id="PS00623">
    <property type="entry name" value="GMC_OXRED_1"/>
    <property type="match status" value="1"/>
</dbReference>
<dbReference type="InterPro" id="IPR015920">
    <property type="entry name" value="Cellobiose_DH-like_cyt"/>
</dbReference>
<evidence type="ECO:0000256" key="4">
    <source>
        <dbReference type="SAM" id="MobiDB-lite"/>
    </source>
</evidence>
<dbReference type="GO" id="GO:0030248">
    <property type="term" value="F:cellulose binding"/>
    <property type="evidence" value="ECO:0007669"/>
    <property type="project" value="InterPro"/>
</dbReference>
<evidence type="ECO:0000256" key="2">
    <source>
        <dbReference type="ARBA" id="ARBA00022729"/>
    </source>
</evidence>
<name>A0A8H5ZS78_COCSA</name>
<dbReference type="InterPro" id="IPR053208">
    <property type="entry name" value="GMC_Oxidoreductase_CD"/>
</dbReference>